<keyword evidence="13" id="KW-1185">Reference proteome</keyword>
<dbReference type="AlphaFoldDB" id="A0A3S3N8N2"/>
<feature type="compositionally biased region" description="Basic and acidic residues" evidence="9">
    <location>
        <begin position="266"/>
        <end position="280"/>
    </location>
</feature>
<dbReference type="GO" id="GO:0006869">
    <property type="term" value="P:lipid transport"/>
    <property type="evidence" value="ECO:0007669"/>
    <property type="project" value="UniProtKB-KW"/>
</dbReference>
<evidence type="ECO:0000256" key="1">
    <source>
        <dbReference type="ARBA" id="ARBA00004586"/>
    </source>
</evidence>
<dbReference type="STRING" id="337451.A0A3S3N8N2"/>
<keyword evidence="2" id="KW-0813">Transport</keyword>
<dbReference type="Proteomes" id="UP000283530">
    <property type="component" value="Unassembled WGS sequence"/>
</dbReference>
<dbReference type="InterPro" id="IPR057080">
    <property type="entry name" value="PH_SMPa"/>
</dbReference>
<evidence type="ECO:0000256" key="10">
    <source>
        <dbReference type="SAM" id="SignalP"/>
    </source>
</evidence>
<comment type="subcellular location">
    <subcellularLocation>
        <location evidence="1">Endoplasmic reticulum membrane</location>
    </subcellularLocation>
</comment>
<keyword evidence="4" id="KW-0256">Endoplasmic reticulum</keyword>
<accession>A0A3S3N8N2</accession>
<feature type="region of interest" description="Disordered" evidence="9">
    <location>
        <begin position="630"/>
        <end position="685"/>
    </location>
</feature>
<feature type="compositionally biased region" description="Basic and acidic residues" evidence="9">
    <location>
        <begin position="478"/>
        <end position="495"/>
    </location>
</feature>
<dbReference type="InterPro" id="IPR031468">
    <property type="entry name" value="SMP_LBD"/>
</dbReference>
<keyword evidence="6" id="KW-0445">Lipid transport</keyword>
<dbReference type="EMBL" id="QPKB01000008">
    <property type="protein sequence ID" value="RWR90364.1"/>
    <property type="molecule type" value="Genomic_DNA"/>
</dbReference>
<feature type="signal peptide" evidence="10">
    <location>
        <begin position="1"/>
        <end position="15"/>
    </location>
</feature>
<keyword evidence="8" id="KW-0472">Membrane</keyword>
<feature type="compositionally biased region" description="Low complexity" evidence="9">
    <location>
        <begin position="317"/>
        <end position="327"/>
    </location>
</feature>
<feature type="region of interest" description="Disordered" evidence="9">
    <location>
        <begin position="478"/>
        <end position="499"/>
    </location>
</feature>
<evidence type="ECO:0000256" key="3">
    <source>
        <dbReference type="ARBA" id="ARBA00022692"/>
    </source>
</evidence>
<evidence type="ECO:0000256" key="8">
    <source>
        <dbReference type="ARBA" id="ARBA00023136"/>
    </source>
</evidence>
<dbReference type="PROSITE" id="PS51847">
    <property type="entry name" value="SMP"/>
    <property type="match status" value="1"/>
</dbReference>
<evidence type="ECO:0000256" key="9">
    <source>
        <dbReference type="SAM" id="MobiDB-lite"/>
    </source>
</evidence>
<feature type="compositionally biased region" description="Low complexity" evidence="9">
    <location>
        <begin position="659"/>
        <end position="680"/>
    </location>
</feature>
<evidence type="ECO:0000313" key="13">
    <source>
        <dbReference type="Proteomes" id="UP000283530"/>
    </source>
</evidence>
<reference evidence="12 13" key="1">
    <citation type="journal article" date="2019" name="Nat. Plants">
        <title>Stout camphor tree genome fills gaps in understanding of flowering plant genome evolution.</title>
        <authorList>
            <person name="Chaw S.M."/>
            <person name="Liu Y.C."/>
            <person name="Wu Y.W."/>
            <person name="Wang H.Y."/>
            <person name="Lin C.I."/>
            <person name="Wu C.S."/>
            <person name="Ke H.M."/>
            <person name="Chang L.Y."/>
            <person name="Hsu C.Y."/>
            <person name="Yang H.T."/>
            <person name="Sudianto E."/>
            <person name="Hsu M.H."/>
            <person name="Wu K.P."/>
            <person name="Wang L.N."/>
            <person name="Leebens-Mack J.H."/>
            <person name="Tsai I.J."/>
        </authorList>
    </citation>
    <scope>NUCLEOTIDE SEQUENCE [LARGE SCALE GENOMIC DNA]</scope>
    <source>
        <strain evidence="13">cv. Chaw 1501</strain>
        <tissue evidence="12">Young leaves</tissue>
    </source>
</reference>
<evidence type="ECO:0000256" key="2">
    <source>
        <dbReference type="ARBA" id="ARBA00022448"/>
    </source>
</evidence>
<evidence type="ECO:0000256" key="5">
    <source>
        <dbReference type="ARBA" id="ARBA00022989"/>
    </source>
</evidence>
<feature type="domain" description="SMP-LTD" evidence="11">
    <location>
        <begin position="338"/>
        <end position="602"/>
    </location>
</feature>
<feature type="chain" id="PRO_5018639703" evidence="10">
    <location>
        <begin position="16"/>
        <end position="775"/>
    </location>
</feature>
<evidence type="ECO:0000256" key="6">
    <source>
        <dbReference type="ARBA" id="ARBA00023055"/>
    </source>
</evidence>
<dbReference type="GO" id="GO:0005789">
    <property type="term" value="C:endoplasmic reticulum membrane"/>
    <property type="evidence" value="ECO:0007669"/>
    <property type="project" value="UniProtKB-SubCell"/>
</dbReference>
<dbReference type="PANTHER" id="PTHR13466:SF0">
    <property type="entry name" value="SMP-LTD DOMAIN-CONTAINING PROTEIN"/>
    <property type="match status" value="1"/>
</dbReference>
<evidence type="ECO:0000313" key="12">
    <source>
        <dbReference type="EMBL" id="RWR90364.1"/>
    </source>
</evidence>
<dbReference type="CDD" id="cd21675">
    <property type="entry name" value="SMP_TEX2"/>
    <property type="match status" value="1"/>
</dbReference>
<dbReference type="OrthoDB" id="26740at2759"/>
<feature type="compositionally biased region" description="Basic and acidic residues" evidence="9">
    <location>
        <begin position="642"/>
        <end position="657"/>
    </location>
</feature>
<feature type="region of interest" description="Disordered" evidence="9">
    <location>
        <begin position="253"/>
        <end position="332"/>
    </location>
</feature>
<keyword evidence="7" id="KW-0446">Lipid-binding</keyword>
<feature type="region of interest" description="Disordered" evidence="9">
    <location>
        <begin position="756"/>
        <end position="775"/>
    </location>
</feature>
<comment type="caution">
    <text evidence="12">The sequence shown here is derived from an EMBL/GenBank/DDBJ whole genome shotgun (WGS) entry which is preliminary data.</text>
</comment>
<gene>
    <name evidence="12" type="ORF">CKAN_01945600</name>
</gene>
<dbReference type="PANTHER" id="PTHR13466">
    <property type="entry name" value="TEX2 PROTEIN-RELATED"/>
    <property type="match status" value="1"/>
</dbReference>
<protein>
    <submittedName>
        <fullName evidence="12">Testis-expressed sequence 2 protein</fullName>
    </submittedName>
</protein>
<dbReference type="Pfam" id="PF23065">
    <property type="entry name" value="PH_SMPa"/>
    <property type="match status" value="1"/>
</dbReference>
<evidence type="ECO:0000259" key="11">
    <source>
        <dbReference type="PROSITE" id="PS51847"/>
    </source>
</evidence>
<keyword evidence="3" id="KW-0812">Transmembrane</keyword>
<keyword evidence="5" id="KW-1133">Transmembrane helix</keyword>
<name>A0A3S3N8N2_9MAGN</name>
<feature type="compositionally biased region" description="Polar residues" evidence="9">
    <location>
        <begin position="281"/>
        <end position="299"/>
    </location>
</feature>
<dbReference type="GO" id="GO:0008289">
    <property type="term" value="F:lipid binding"/>
    <property type="evidence" value="ECO:0007669"/>
    <property type="project" value="UniProtKB-KW"/>
</dbReference>
<evidence type="ECO:0000256" key="4">
    <source>
        <dbReference type="ARBA" id="ARBA00022824"/>
    </source>
</evidence>
<organism evidence="12 13">
    <name type="scientific">Cinnamomum micranthum f. kanehirae</name>
    <dbReference type="NCBI Taxonomy" id="337451"/>
    <lineage>
        <taxon>Eukaryota</taxon>
        <taxon>Viridiplantae</taxon>
        <taxon>Streptophyta</taxon>
        <taxon>Embryophyta</taxon>
        <taxon>Tracheophyta</taxon>
        <taxon>Spermatophyta</taxon>
        <taxon>Magnoliopsida</taxon>
        <taxon>Magnoliidae</taxon>
        <taxon>Laurales</taxon>
        <taxon>Lauraceae</taxon>
        <taxon>Cinnamomum</taxon>
    </lineage>
</organism>
<keyword evidence="10" id="KW-0732">Signal</keyword>
<evidence type="ECO:0000256" key="7">
    <source>
        <dbReference type="ARBA" id="ARBA00023121"/>
    </source>
</evidence>
<proteinExistence type="predicted"/>
<sequence>MFLSLFLGFLLGALAVIVAEASALVIVLDRLCRGKNRAKTPESEEGRDLDVEQSLDFVRNKKGVIWVLESDKVSPRETIMKLAAEQKSKKEIVEVFPVKKNARIKDHSLILRNSDGSHATIELVGCVIVTVSSSSLPSRKWAKRYPIIVENKESAIYNGSNSFYIYLETSWEKESWCKALRLASCIDKDKVNWYPKLKEEFHRYLSSLNEQYPSFMKPSAGFGETTDSGIKIDGSSSKVRHLLKKLTKKASKSGADCKTGATSSVTRDERRVSDKFRSNQDKMSGTSLSKSASERSVQGSPEEEDTMLPLPLTLNHSSSHGQMSSLSDGDGDEKFGNDEGTLCWNLLFSRLFFDAKRSTDLNNFIEARVQRILSNMRTPSFIRRITCTGLDLGKLPPYIHNMRVLPMDMKEVWSMEVDLDYLGGVILYIETRLEVCEPDFQKGIVSTSMEPSTAEEATSDLLEGFEYYGDQLNLSRGTAEKMEKRDDGDKLDGMKNPKSTGWKSRWKSLLNSIADQVSQVPLSLAIKVTSLRGTVRLHIKPPPSDHLWFGFTSMPDIDWNLESAVGERKITNSHIALLISNRFKAAIRETLVLPNCESISIPWMLAEKDDWVPRKVAPFIWVRQESSDSIVRTASDSQPGELKTKASKQEEDHEKAKNVVSQQADESASSSQPDSTPSVSNDRSLNSNAIEVLKLPLLQSDETQDSCVTSRSVSAEFSGGRMVVAAEEQIPLKRIGRRARMMDLGKKMGEKLEEKRRHIEEKGRHMVEKMRGHDT</sequence>